<reference evidence="5 6" key="1">
    <citation type="submission" date="2019-10" db="EMBL/GenBank/DDBJ databases">
        <title>Evaluation of single-gene subtyping targets for Pseudomonas.</title>
        <authorList>
            <person name="Reichler S.J."/>
            <person name="Orsi R.H."/>
            <person name="Wiedmann M."/>
            <person name="Martin N.H."/>
            <person name="Murphy S.I."/>
        </authorList>
    </citation>
    <scope>NUCLEOTIDE SEQUENCE</scope>
    <source>
        <strain evidence="2 6">FSL R10-0802</strain>
        <strain evidence="4 5">FSL R10-1594</strain>
        <strain evidence="3">FSL R10-2339</strain>
    </source>
</reference>
<dbReference type="InterPro" id="IPR045584">
    <property type="entry name" value="Pilin-like"/>
</dbReference>
<keyword evidence="1" id="KW-1133">Transmembrane helix</keyword>
<evidence type="ECO:0000313" key="2">
    <source>
        <dbReference type="EMBL" id="MQT26163.1"/>
    </source>
</evidence>
<keyword evidence="6" id="KW-1185">Reference proteome</keyword>
<accession>A0A6A7YW59</accession>
<dbReference type="Pfam" id="PF07963">
    <property type="entry name" value="N_methyl"/>
    <property type="match status" value="1"/>
</dbReference>
<dbReference type="Proteomes" id="UP000713985">
    <property type="component" value="Unassembled WGS sequence"/>
</dbReference>
<protein>
    <submittedName>
        <fullName evidence="3">Prepilin-type N-terminal cleavage/methylation domain-containing protein</fullName>
    </submittedName>
</protein>
<sequence>MKPRQQGFTLLEIMIVLSVLGVLLALVGSVLVGTQKALLKAQRYTTSLDEIHAAQQFLRTSLAQVLPMQIKLEGRDRAGIFYGSAQRLTFVTSLPGQLGGGIRRYSLALHGAADEHNLQVSFAQLSKTDDGTAYQPWGQPQVLIPGVRQLRFAYRGTTPEGQPTGWLSEWPWPRRLPRLVRIECQNSGPVPWVTEVLALRLDLASGANL</sequence>
<dbReference type="RefSeq" id="WP_323369957.1">
    <property type="nucleotide sequence ID" value="NZ_WIVT01000020.1"/>
</dbReference>
<dbReference type="SUPFAM" id="SSF54523">
    <property type="entry name" value="Pili subunits"/>
    <property type="match status" value="1"/>
</dbReference>
<dbReference type="AlphaFoldDB" id="A0A6A7YW59"/>
<dbReference type="InterPro" id="IPR012902">
    <property type="entry name" value="N_methyl_site"/>
</dbReference>
<dbReference type="EMBL" id="WIVT01000020">
    <property type="protein sequence ID" value="MQU17962.1"/>
    <property type="molecule type" value="Genomic_DNA"/>
</dbReference>
<keyword evidence="1" id="KW-0812">Transmembrane</keyword>
<dbReference type="EMBL" id="WIWC01000007">
    <property type="protein sequence ID" value="MQT79706.1"/>
    <property type="molecule type" value="Genomic_DNA"/>
</dbReference>
<evidence type="ECO:0000313" key="3">
    <source>
        <dbReference type="EMBL" id="MQT79706.1"/>
    </source>
</evidence>
<dbReference type="PROSITE" id="PS00409">
    <property type="entry name" value="PROKAR_NTER_METHYL"/>
    <property type="match status" value="1"/>
</dbReference>
<dbReference type="EMBL" id="WIWP01000013">
    <property type="protein sequence ID" value="MQT26163.1"/>
    <property type="molecule type" value="Genomic_DNA"/>
</dbReference>
<comment type="caution">
    <text evidence="3">The sequence shown here is derived from an EMBL/GenBank/DDBJ whole genome shotgun (WGS) entry which is preliminary data.</text>
</comment>
<keyword evidence="1" id="KW-0472">Membrane</keyword>
<feature type="transmembrane region" description="Helical" evidence="1">
    <location>
        <begin position="13"/>
        <end position="33"/>
    </location>
</feature>
<dbReference type="Proteomes" id="UP000443000">
    <property type="component" value="Unassembled WGS sequence"/>
</dbReference>
<evidence type="ECO:0000313" key="4">
    <source>
        <dbReference type="EMBL" id="MQU17962.1"/>
    </source>
</evidence>
<name>A0A6A7YW59_9PSED</name>
<proteinExistence type="predicted"/>
<gene>
    <name evidence="4" type="ORF">GHN41_16115</name>
    <name evidence="3" type="ORF">GHN86_06435</name>
    <name evidence="2" type="ORF">GHN94_10035</name>
</gene>
<organism evidence="3">
    <name type="scientific">Pseudomonas helleri</name>
    <dbReference type="NCBI Taxonomy" id="1608996"/>
    <lineage>
        <taxon>Bacteria</taxon>
        <taxon>Pseudomonadati</taxon>
        <taxon>Pseudomonadota</taxon>
        <taxon>Gammaproteobacteria</taxon>
        <taxon>Pseudomonadales</taxon>
        <taxon>Pseudomonadaceae</taxon>
        <taxon>Pseudomonas</taxon>
    </lineage>
</organism>
<dbReference type="NCBIfam" id="TIGR02532">
    <property type="entry name" value="IV_pilin_GFxxxE"/>
    <property type="match status" value="1"/>
</dbReference>
<evidence type="ECO:0000313" key="6">
    <source>
        <dbReference type="Proteomes" id="UP000713985"/>
    </source>
</evidence>
<evidence type="ECO:0000313" key="5">
    <source>
        <dbReference type="Proteomes" id="UP000443000"/>
    </source>
</evidence>
<evidence type="ECO:0000256" key="1">
    <source>
        <dbReference type="SAM" id="Phobius"/>
    </source>
</evidence>